<accession>A0A4P7NL34</accession>
<dbReference type="AlphaFoldDB" id="A0A4P7NL34"/>
<dbReference type="EMBL" id="CP034208">
    <property type="protein sequence ID" value="QBZ62760.1"/>
    <property type="molecule type" value="Genomic_DNA"/>
</dbReference>
<organism evidence="1 2">
    <name type="scientific">Pyricularia oryzae</name>
    <name type="common">Rice blast fungus</name>
    <name type="synonym">Magnaporthe oryzae</name>
    <dbReference type="NCBI Taxonomy" id="318829"/>
    <lineage>
        <taxon>Eukaryota</taxon>
        <taxon>Fungi</taxon>
        <taxon>Dikarya</taxon>
        <taxon>Ascomycota</taxon>
        <taxon>Pezizomycotina</taxon>
        <taxon>Sordariomycetes</taxon>
        <taxon>Sordariomycetidae</taxon>
        <taxon>Magnaporthales</taxon>
        <taxon>Pyriculariaceae</taxon>
        <taxon>Pyricularia</taxon>
    </lineage>
</organism>
<dbReference type="Proteomes" id="UP000294847">
    <property type="component" value="Chromosome 5"/>
</dbReference>
<name>A0A4P7NL34_PYROR</name>
<gene>
    <name evidence="1" type="ORF">PoMZ_11647</name>
</gene>
<reference evidence="1 2" key="1">
    <citation type="journal article" date="2019" name="Mol. Biol. Evol.">
        <title>Blast fungal genomes show frequent chromosomal changes, gene gains and losses, and effector gene turnover.</title>
        <authorList>
            <person name="Gomez Luciano L.B."/>
            <person name="Jason Tsai I."/>
            <person name="Chuma I."/>
            <person name="Tosa Y."/>
            <person name="Chen Y.H."/>
            <person name="Li J.Y."/>
            <person name="Li M.Y."/>
            <person name="Jade Lu M.Y."/>
            <person name="Nakayashiki H."/>
            <person name="Li W.H."/>
        </authorList>
    </citation>
    <scope>NUCLEOTIDE SEQUENCE [LARGE SCALE GENOMIC DNA]</scope>
    <source>
        <strain evidence="1">MZ5-1-6</strain>
    </source>
</reference>
<evidence type="ECO:0000313" key="1">
    <source>
        <dbReference type="EMBL" id="QBZ62760.1"/>
    </source>
</evidence>
<sequence>MNEITNCLARYSYWMISETSVKVLSLLRLRKYEVGLAACIGLAVGSHTTGDYCKRGRARRRPYKAGHSLYGSAFRAWGNVLHLFRLLTSPAFLTTTALPPTSGTANGKKVDGSWRQVSLVRQVREVGRYGKHRLVPLEGGSTLLVG</sequence>
<protein>
    <submittedName>
        <fullName evidence="1">Uncharacterized protein</fullName>
    </submittedName>
</protein>
<proteinExistence type="predicted"/>
<evidence type="ECO:0000313" key="2">
    <source>
        <dbReference type="Proteomes" id="UP000294847"/>
    </source>
</evidence>